<organism evidence="1 2">
    <name type="scientific">Halococcus hamelinensis 100A6</name>
    <dbReference type="NCBI Taxonomy" id="1132509"/>
    <lineage>
        <taxon>Archaea</taxon>
        <taxon>Methanobacteriati</taxon>
        <taxon>Methanobacteriota</taxon>
        <taxon>Stenosarchaea group</taxon>
        <taxon>Halobacteria</taxon>
        <taxon>Halobacteriales</taxon>
        <taxon>Halococcaceae</taxon>
        <taxon>Halococcus</taxon>
    </lineage>
</organism>
<name>M0M068_9EURY</name>
<accession>M0M068</accession>
<reference evidence="1 2" key="1">
    <citation type="journal article" date="2014" name="PLoS Genet.">
        <title>Phylogenetically driven sequencing of extremely halophilic archaea reveals strategies for static and dynamic osmo-response.</title>
        <authorList>
            <person name="Becker E.A."/>
            <person name="Seitzer P.M."/>
            <person name="Tritt A."/>
            <person name="Larsen D."/>
            <person name="Krusor M."/>
            <person name="Yao A.I."/>
            <person name="Wu D."/>
            <person name="Madern D."/>
            <person name="Eisen J.A."/>
            <person name="Darling A.E."/>
            <person name="Facciotti M.T."/>
        </authorList>
    </citation>
    <scope>NUCLEOTIDE SEQUENCE [LARGE SCALE GENOMIC DNA]</scope>
    <source>
        <strain evidence="1 2">100A6</strain>
    </source>
</reference>
<dbReference type="EMBL" id="AOMB01000033">
    <property type="protein sequence ID" value="EMA37780.1"/>
    <property type="molecule type" value="Genomic_DNA"/>
</dbReference>
<proteinExistence type="predicted"/>
<sequence length="78" mass="8992">MSLGDSTRISGVIGREYRNPRNLTELREEIVYTRCIKRVYRPNSVIATDRMACSPSIFIRMSNPANTCLEPVDRLECR</sequence>
<gene>
    <name evidence="1" type="ORF">C447_12430</name>
</gene>
<comment type="caution">
    <text evidence="1">The sequence shown here is derived from an EMBL/GenBank/DDBJ whole genome shotgun (WGS) entry which is preliminary data.</text>
</comment>
<keyword evidence="2" id="KW-1185">Reference proteome</keyword>
<dbReference type="AlphaFoldDB" id="M0M068"/>
<protein>
    <submittedName>
        <fullName evidence="1">Uncharacterized protein</fullName>
    </submittedName>
</protein>
<dbReference type="Proteomes" id="UP000011566">
    <property type="component" value="Unassembled WGS sequence"/>
</dbReference>
<evidence type="ECO:0000313" key="1">
    <source>
        <dbReference type="EMBL" id="EMA37780.1"/>
    </source>
</evidence>
<evidence type="ECO:0000313" key="2">
    <source>
        <dbReference type="Proteomes" id="UP000011566"/>
    </source>
</evidence>